<dbReference type="GO" id="GO:0016491">
    <property type="term" value="F:oxidoreductase activity"/>
    <property type="evidence" value="ECO:0007669"/>
    <property type="project" value="InterPro"/>
</dbReference>
<dbReference type="PANTHER" id="PTHR42852">
    <property type="entry name" value="THIOL:DISULFIDE INTERCHANGE PROTEIN DSBE"/>
    <property type="match status" value="1"/>
</dbReference>
<dbReference type="GO" id="GO:0016209">
    <property type="term" value="F:antioxidant activity"/>
    <property type="evidence" value="ECO:0007669"/>
    <property type="project" value="InterPro"/>
</dbReference>
<evidence type="ECO:0000313" key="6">
    <source>
        <dbReference type="EMBL" id="APX98771.1"/>
    </source>
</evidence>
<dbReference type="AlphaFoldDB" id="A0AAC9LL44"/>
<feature type="domain" description="Thioredoxin" evidence="5">
    <location>
        <begin position="25"/>
        <end position="178"/>
    </location>
</feature>
<sequence length="179" mass="21080">MLTITQKNIVFLVATLLFCISCKENKEEQTTEIITSNYIETEIPVYNFNDLEPLLYTNKDKIYIVNFWAMWCAPCVKELPYLQQLQAKNPDIEILLVSLDFPKDIDTKLKPFLKERNIISKVVLLDDPDANSWIDKINPEWSGAIPFTIIFNNETRKFYERSFENLEDIENEISKNFKQ</sequence>
<keyword evidence="4" id="KW-0676">Redox-active center</keyword>
<dbReference type="GO" id="GO:0017004">
    <property type="term" value="P:cytochrome complex assembly"/>
    <property type="evidence" value="ECO:0007669"/>
    <property type="project" value="UniProtKB-KW"/>
</dbReference>
<keyword evidence="3" id="KW-1015">Disulfide bond</keyword>
<dbReference type="EMBL" id="CP019352">
    <property type="protein sequence ID" value="APX98771.1"/>
    <property type="molecule type" value="Genomic_DNA"/>
</dbReference>
<accession>A0AAC9LL44</accession>
<dbReference type="InterPro" id="IPR000866">
    <property type="entry name" value="AhpC/TSA"/>
</dbReference>
<name>A0AAC9LL44_9FLAO</name>
<dbReference type="GO" id="GO:0030313">
    <property type="term" value="C:cell envelope"/>
    <property type="evidence" value="ECO:0007669"/>
    <property type="project" value="UniProtKB-SubCell"/>
</dbReference>
<dbReference type="Pfam" id="PF00578">
    <property type="entry name" value="AhpC-TSA"/>
    <property type="match status" value="1"/>
</dbReference>
<evidence type="ECO:0000256" key="3">
    <source>
        <dbReference type="ARBA" id="ARBA00023157"/>
    </source>
</evidence>
<keyword evidence="7" id="KW-1185">Reference proteome</keyword>
<gene>
    <name evidence="6" type="ORF">BWR22_00100</name>
</gene>
<evidence type="ECO:0000256" key="2">
    <source>
        <dbReference type="ARBA" id="ARBA00022748"/>
    </source>
</evidence>
<keyword evidence="2" id="KW-0201">Cytochrome c-type biogenesis</keyword>
<dbReference type="InterPro" id="IPR017937">
    <property type="entry name" value="Thioredoxin_CS"/>
</dbReference>
<dbReference type="RefSeq" id="WP_076731418.1">
    <property type="nucleotide sequence ID" value="NZ_CP019352.1"/>
</dbReference>
<dbReference type="KEGG" id="lvn:BWR22_00100"/>
<dbReference type="InterPro" id="IPR036249">
    <property type="entry name" value="Thioredoxin-like_sf"/>
</dbReference>
<evidence type="ECO:0000256" key="4">
    <source>
        <dbReference type="ARBA" id="ARBA00023284"/>
    </source>
</evidence>
<dbReference type="Gene3D" id="3.40.30.10">
    <property type="entry name" value="Glutaredoxin"/>
    <property type="match status" value="1"/>
</dbReference>
<dbReference type="InterPro" id="IPR013766">
    <property type="entry name" value="Thioredoxin_domain"/>
</dbReference>
<dbReference type="Proteomes" id="UP000187506">
    <property type="component" value="Chromosome"/>
</dbReference>
<dbReference type="SUPFAM" id="SSF52833">
    <property type="entry name" value="Thioredoxin-like"/>
    <property type="match status" value="1"/>
</dbReference>
<comment type="subcellular location">
    <subcellularLocation>
        <location evidence="1">Cell envelope</location>
    </subcellularLocation>
</comment>
<evidence type="ECO:0000259" key="5">
    <source>
        <dbReference type="PROSITE" id="PS51352"/>
    </source>
</evidence>
<dbReference type="CDD" id="cd02966">
    <property type="entry name" value="TlpA_like_family"/>
    <property type="match status" value="1"/>
</dbReference>
<dbReference type="PANTHER" id="PTHR42852:SF6">
    <property type="entry name" value="THIOL:DISULFIDE INTERCHANGE PROTEIN DSBE"/>
    <property type="match status" value="1"/>
</dbReference>
<dbReference type="PROSITE" id="PS00194">
    <property type="entry name" value="THIOREDOXIN_1"/>
    <property type="match status" value="1"/>
</dbReference>
<proteinExistence type="predicted"/>
<protein>
    <submittedName>
        <fullName evidence="6">Thioredoxin</fullName>
    </submittedName>
</protein>
<organism evidence="6 7">
    <name type="scientific">Lacinutrix venerupis</name>
    <dbReference type="NCBI Taxonomy" id="1486034"/>
    <lineage>
        <taxon>Bacteria</taxon>
        <taxon>Pseudomonadati</taxon>
        <taxon>Bacteroidota</taxon>
        <taxon>Flavobacteriia</taxon>
        <taxon>Flavobacteriales</taxon>
        <taxon>Flavobacteriaceae</taxon>
        <taxon>Lacinutrix</taxon>
    </lineage>
</organism>
<dbReference type="InterPro" id="IPR050553">
    <property type="entry name" value="Thioredoxin_ResA/DsbE_sf"/>
</dbReference>
<evidence type="ECO:0000256" key="1">
    <source>
        <dbReference type="ARBA" id="ARBA00004196"/>
    </source>
</evidence>
<evidence type="ECO:0000313" key="7">
    <source>
        <dbReference type="Proteomes" id="UP000187506"/>
    </source>
</evidence>
<dbReference type="PROSITE" id="PS51352">
    <property type="entry name" value="THIOREDOXIN_2"/>
    <property type="match status" value="1"/>
</dbReference>
<reference evidence="6 7" key="1">
    <citation type="submission" date="2017-01" db="EMBL/GenBank/DDBJ databases">
        <title>Complete genome of Lacinutrix venerupis DOK2-8 isolated from seawater in Dokdo.</title>
        <authorList>
            <person name="Chi W.-J."/>
            <person name="Kim J.H."/>
        </authorList>
    </citation>
    <scope>NUCLEOTIDE SEQUENCE [LARGE SCALE GENOMIC DNA]</scope>
    <source>
        <strain evidence="6 7">DOK2-8</strain>
    </source>
</reference>